<keyword evidence="4" id="KW-0732">Signal</keyword>
<dbReference type="GO" id="GO:0046872">
    <property type="term" value="F:metal ion binding"/>
    <property type="evidence" value="ECO:0007669"/>
    <property type="project" value="UniProtKB-KW"/>
</dbReference>
<feature type="binding site" description="axial binding residue" evidence="6">
    <location>
        <position position="590"/>
    </location>
    <ligand>
        <name>heme b</name>
        <dbReference type="ChEBI" id="CHEBI:60344"/>
    </ligand>
    <ligandPart>
        <name>Fe</name>
        <dbReference type="ChEBI" id="CHEBI:18248"/>
    </ligandPart>
</feature>
<dbReference type="CDD" id="cd09823">
    <property type="entry name" value="peroxinectin_like"/>
    <property type="match status" value="1"/>
</dbReference>
<dbReference type="GO" id="GO:0020037">
    <property type="term" value="F:heme binding"/>
    <property type="evidence" value="ECO:0007669"/>
    <property type="project" value="InterPro"/>
</dbReference>
<sequence>MGWKAVTRNGATLGRVVVAVVAAVITHLHTTSGTVLSNSRPLRGALLDIGGPELVQQAPLVGDVLVQTLGAPAGAPASFAAPVPFSAAGFAAGQQDRVPQAGDYEAALQAGSLIAQQMLQEEQAPVPVAAFDSGLRGFAAAGPGVGVGAAGASRLGLLHFTFRKTQPVAKGISSCRGVTLLEASKYYVDTFNISVARAQESLEQLNAQEDVNTCRSTVVPQCQVGGGPLAAAFSGEPRGLNDPSQPRTPVCDPFAPYRTADGTCNNLNNPLWGSARIPFVRYLSPAYEDGVDEMRGEGRLPGMELPSPRIVSVSLNSLGSLPGGTAKPRPSLLLMQWGQFLDHDLVHTPEATRVENGDTVPITCCEDGVTEVSPNDPGNDCRPIDVSQDPLSTAQGRTCMRFVRSLVASRECLVGPREQMNQVTSYIDGSGVYSSSDTAALELRTRVGGLLDDSANPLPREGARPFLPKEECQHSTASVCYIAGDERVNEQPALTSMHTLWLRVHQMTASKLAAINPHWDDETLYQETRRIVGALLQQITYNEFLPVVLGDDQVRRYNLLSAPGHDLTYDSTVDASVANSFATAAFRFGHSLVKDILQGSQGREAPLVGSFMDPHVLREPDTGPSDLLGGEAGTDADPIDAFLVNSLTHLLFANQGDALGFDLMAFNIQRGRDHGLPAYVTWRQACGLSVPSSFGGLAAIMPAPYIDVFASTYRFVEDIDLFPAGLAENPAPGSLLGPTFSCLLTQQFFNVKHGDRYWYQNPNQPRPFTPEQLDSLGRVTLAGIMCSHLRLTHLQPHVFLAASYTENPILPCSQYNQLDFSAWRDTTTPTPGPITPGPITPGPITPGPITPGPHHPRPPSPPGTTFPLPSPAPWSAWPWASGRCCRG</sequence>
<evidence type="ECO:0000313" key="9">
    <source>
        <dbReference type="EMBL" id="KAK8378884.1"/>
    </source>
</evidence>
<protein>
    <recommendedName>
        <fullName evidence="11">Peroxidase</fullName>
    </recommendedName>
</protein>
<dbReference type="Proteomes" id="UP001487740">
    <property type="component" value="Unassembled WGS sequence"/>
</dbReference>
<dbReference type="AlphaFoldDB" id="A0AAW0SV71"/>
<evidence type="ECO:0000256" key="5">
    <source>
        <dbReference type="ARBA" id="ARBA00023180"/>
    </source>
</evidence>
<reference evidence="9 10" key="1">
    <citation type="submission" date="2023-03" db="EMBL/GenBank/DDBJ databases">
        <title>High-quality genome of Scylla paramamosain provides insights in environmental adaptation.</title>
        <authorList>
            <person name="Zhang L."/>
        </authorList>
    </citation>
    <scope>NUCLEOTIDE SEQUENCE [LARGE SCALE GENOMIC DNA]</scope>
    <source>
        <strain evidence="9">LZ_2023a</strain>
        <tissue evidence="9">Muscle</tissue>
    </source>
</reference>
<keyword evidence="8" id="KW-1133">Transmembrane helix</keyword>
<keyword evidence="8" id="KW-0812">Transmembrane</keyword>
<dbReference type="GO" id="GO:0005576">
    <property type="term" value="C:extracellular region"/>
    <property type="evidence" value="ECO:0007669"/>
    <property type="project" value="UniProtKB-SubCell"/>
</dbReference>
<dbReference type="PANTHER" id="PTHR11475">
    <property type="entry name" value="OXIDASE/PEROXIDASE"/>
    <property type="match status" value="1"/>
</dbReference>
<dbReference type="SUPFAM" id="SSF48113">
    <property type="entry name" value="Heme-dependent peroxidases"/>
    <property type="match status" value="1"/>
</dbReference>
<evidence type="ECO:0000256" key="1">
    <source>
        <dbReference type="ARBA" id="ARBA00004613"/>
    </source>
</evidence>
<feature type="transmembrane region" description="Helical" evidence="8">
    <location>
        <begin position="12"/>
        <end position="30"/>
    </location>
</feature>
<name>A0AAW0SV71_SCYPA</name>
<dbReference type="GO" id="GO:0006979">
    <property type="term" value="P:response to oxidative stress"/>
    <property type="evidence" value="ECO:0007669"/>
    <property type="project" value="InterPro"/>
</dbReference>
<evidence type="ECO:0008006" key="11">
    <source>
        <dbReference type="Google" id="ProtNLM"/>
    </source>
</evidence>
<dbReference type="PANTHER" id="PTHR11475:SF4">
    <property type="entry name" value="CHORION PEROXIDASE"/>
    <property type="match status" value="1"/>
</dbReference>
<proteinExistence type="predicted"/>
<dbReference type="FunFam" id="1.10.640.10:FF:000003">
    <property type="entry name" value="chorion peroxidase"/>
    <property type="match status" value="1"/>
</dbReference>
<dbReference type="PROSITE" id="PS50292">
    <property type="entry name" value="PEROXIDASE_3"/>
    <property type="match status" value="1"/>
</dbReference>
<evidence type="ECO:0000256" key="8">
    <source>
        <dbReference type="SAM" id="Phobius"/>
    </source>
</evidence>
<keyword evidence="5" id="KW-0325">Glycoprotein</keyword>
<dbReference type="InterPro" id="IPR019791">
    <property type="entry name" value="Haem_peroxidase_animal"/>
</dbReference>
<evidence type="ECO:0000256" key="2">
    <source>
        <dbReference type="ARBA" id="ARBA00022525"/>
    </source>
</evidence>
<evidence type="ECO:0000313" key="10">
    <source>
        <dbReference type="Proteomes" id="UP001487740"/>
    </source>
</evidence>
<keyword evidence="2" id="KW-0964">Secreted</keyword>
<evidence type="ECO:0000256" key="4">
    <source>
        <dbReference type="ARBA" id="ARBA00022729"/>
    </source>
</evidence>
<keyword evidence="10" id="KW-1185">Reference proteome</keyword>
<keyword evidence="6" id="KW-0479">Metal-binding</keyword>
<keyword evidence="6" id="KW-0408">Iron</keyword>
<dbReference type="Gene3D" id="1.10.640.10">
    <property type="entry name" value="Haem peroxidase domain superfamily, animal type"/>
    <property type="match status" value="1"/>
</dbReference>
<keyword evidence="8" id="KW-0472">Membrane</keyword>
<feature type="compositionally biased region" description="Pro residues" evidence="7">
    <location>
        <begin position="830"/>
        <end position="868"/>
    </location>
</feature>
<comment type="caution">
    <text evidence="9">The sequence shown here is derived from an EMBL/GenBank/DDBJ whole genome shotgun (WGS) entry which is preliminary data.</text>
</comment>
<keyword evidence="6" id="KW-0349">Heme</keyword>
<keyword evidence="3" id="KW-0575">Peroxidase</keyword>
<dbReference type="EMBL" id="JARAKH010000044">
    <property type="protein sequence ID" value="KAK8378884.1"/>
    <property type="molecule type" value="Genomic_DNA"/>
</dbReference>
<accession>A0AAW0SV71</accession>
<dbReference type="InterPro" id="IPR037120">
    <property type="entry name" value="Haem_peroxidase_sf_animal"/>
</dbReference>
<comment type="subcellular location">
    <subcellularLocation>
        <location evidence="1">Secreted</location>
    </subcellularLocation>
</comment>
<feature type="region of interest" description="Disordered" evidence="7">
    <location>
        <begin position="824"/>
        <end position="868"/>
    </location>
</feature>
<dbReference type="GO" id="GO:0004601">
    <property type="term" value="F:peroxidase activity"/>
    <property type="evidence" value="ECO:0007669"/>
    <property type="project" value="UniProtKB-KW"/>
</dbReference>
<organism evidence="9 10">
    <name type="scientific">Scylla paramamosain</name>
    <name type="common">Mud crab</name>
    <dbReference type="NCBI Taxonomy" id="85552"/>
    <lineage>
        <taxon>Eukaryota</taxon>
        <taxon>Metazoa</taxon>
        <taxon>Ecdysozoa</taxon>
        <taxon>Arthropoda</taxon>
        <taxon>Crustacea</taxon>
        <taxon>Multicrustacea</taxon>
        <taxon>Malacostraca</taxon>
        <taxon>Eumalacostraca</taxon>
        <taxon>Eucarida</taxon>
        <taxon>Decapoda</taxon>
        <taxon>Pleocyemata</taxon>
        <taxon>Brachyura</taxon>
        <taxon>Eubrachyura</taxon>
        <taxon>Portunoidea</taxon>
        <taxon>Portunidae</taxon>
        <taxon>Portuninae</taxon>
        <taxon>Scylla</taxon>
    </lineage>
</organism>
<dbReference type="PRINTS" id="PR00457">
    <property type="entry name" value="ANPEROXIDASE"/>
</dbReference>
<evidence type="ECO:0000256" key="7">
    <source>
        <dbReference type="SAM" id="MobiDB-lite"/>
    </source>
</evidence>
<keyword evidence="3" id="KW-0560">Oxidoreductase</keyword>
<dbReference type="InterPro" id="IPR010255">
    <property type="entry name" value="Haem_peroxidase_sf"/>
</dbReference>
<dbReference type="Pfam" id="PF03098">
    <property type="entry name" value="An_peroxidase"/>
    <property type="match status" value="1"/>
</dbReference>
<evidence type="ECO:0000256" key="3">
    <source>
        <dbReference type="ARBA" id="ARBA00022559"/>
    </source>
</evidence>
<evidence type="ECO:0000256" key="6">
    <source>
        <dbReference type="PIRSR" id="PIRSR619791-2"/>
    </source>
</evidence>
<gene>
    <name evidence="9" type="ORF">O3P69_009548</name>
</gene>